<feature type="chain" id="PRO_5022697112" description="Secreted protein" evidence="1">
    <location>
        <begin position="17"/>
        <end position="84"/>
    </location>
</feature>
<keyword evidence="3" id="KW-1185">Reference proteome</keyword>
<evidence type="ECO:0000313" key="2">
    <source>
        <dbReference type="EMBL" id="MPC29019.1"/>
    </source>
</evidence>
<reference evidence="2 3" key="1">
    <citation type="submission" date="2019-05" db="EMBL/GenBank/DDBJ databases">
        <title>Another draft genome of Portunus trituberculatus and its Hox gene families provides insights of decapod evolution.</title>
        <authorList>
            <person name="Jeong J.-H."/>
            <person name="Song I."/>
            <person name="Kim S."/>
            <person name="Choi T."/>
            <person name="Kim D."/>
            <person name="Ryu S."/>
            <person name="Kim W."/>
        </authorList>
    </citation>
    <scope>NUCLEOTIDE SEQUENCE [LARGE SCALE GENOMIC DNA]</scope>
    <source>
        <tissue evidence="2">Muscle</tissue>
    </source>
</reference>
<dbReference type="Proteomes" id="UP000324222">
    <property type="component" value="Unassembled WGS sequence"/>
</dbReference>
<feature type="signal peptide" evidence="1">
    <location>
        <begin position="1"/>
        <end position="16"/>
    </location>
</feature>
<gene>
    <name evidence="2" type="ORF">E2C01_022235</name>
</gene>
<comment type="caution">
    <text evidence="2">The sequence shown here is derived from an EMBL/GenBank/DDBJ whole genome shotgun (WGS) entry which is preliminary data.</text>
</comment>
<proteinExistence type="predicted"/>
<name>A0A5B7E6H6_PORTR</name>
<sequence length="84" mass="9233">MTVVELFVVVFRTSAASEVLNDVVVYRLVSHSGGRMRDRVVYGPELLQLSLQGSVSFGAAYHSSLRDSSLLAPITEGLFLRHHS</sequence>
<evidence type="ECO:0000256" key="1">
    <source>
        <dbReference type="SAM" id="SignalP"/>
    </source>
</evidence>
<evidence type="ECO:0000313" key="3">
    <source>
        <dbReference type="Proteomes" id="UP000324222"/>
    </source>
</evidence>
<accession>A0A5B7E6H6</accession>
<dbReference type="EMBL" id="VSRR010002003">
    <property type="protein sequence ID" value="MPC29019.1"/>
    <property type="molecule type" value="Genomic_DNA"/>
</dbReference>
<dbReference type="AlphaFoldDB" id="A0A5B7E6H6"/>
<organism evidence="2 3">
    <name type="scientific">Portunus trituberculatus</name>
    <name type="common">Swimming crab</name>
    <name type="synonym">Neptunus trituberculatus</name>
    <dbReference type="NCBI Taxonomy" id="210409"/>
    <lineage>
        <taxon>Eukaryota</taxon>
        <taxon>Metazoa</taxon>
        <taxon>Ecdysozoa</taxon>
        <taxon>Arthropoda</taxon>
        <taxon>Crustacea</taxon>
        <taxon>Multicrustacea</taxon>
        <taxon>Malacostraca</taxon>
        <taxon>Eumalacostraca</taxon>
        <taxon>Eucarida</taxon>
        <taxon>Decapoda</taxon>
        <taxon>Pleocyemata</taxon>
        <taxon>Brachyura</taxon>
        <taxon>Eubrachyura</taxon>
        <taxon>Portunoidea</taxon>
        <taxon>Portunidae</taxon>
        <taxon>Portuninae</taxon>
        <taxon>Portunus</taxon>
    </lineage>
</organism>
<evidence type="ECO:0008006" key="4">
    <source>
        <dbReference type="Google" id="ProtNLM"/>
    </source>
</evidence>
<protein>
    <recommendedName>
        <fullName evidence="4">Secreted protein</fullName>
    </recommendedName>
</protein>
<keyword evidence="1" id="KW-0732">Signal</keyword>